<dbReference type="KEGG" id="dai:Desaci_2479"/>
<evidence type="ECO:0008006" key="3">
    <source>
        <dbReference type="Google" id="ProtNLM"/>
    </source>
</evidence>
<dbReference type="AlphaFoldDB" id="I4D6K1"/>
<keyword evidence="2" id="KW-1185">Reference proteome</keyword>
<sequence length="172" mass="20459">MEILKSLEKVSEMNKSLREKQRTINVSEVYHLWNHLMQRYNVMYITNLLNSSVQDTDFKLVINHGSKILMKHIEALEKELLNYGIPLPLRPPKQVQETSSSELISDRYIYRRILSGIQAFLPVHNMAFIHSTSPKIRDLFMSFMNEEMKVYDKFLEYGKMKDYLIKPPMYRP</sequence>
<dbReference type="HOGENOM" id="CLU_1537598_0_0_9"/>
<reference evidence="1 2" key="1">
    <citation type="journal article" date="2012" name="J. Bacteriol.">
        <title>Complete genome sequences of Desulfosporosinus orientis DSM765T, Desulfosporosinus youngiae DSM17734T, Desulfosporosinus meridiei DSM13257T, and Desulfosporosinus acidiphilus DSM22704T.</title>
        <authorList>
            <person name="Pester M."/>
            <person name="Brambilla E."/>
            <person name="Alazard D."/>
            <person name="Rattei T."/>
            <person name="Weinmaier T."/>
            <person name="Han J."/>
            <person name="Lucas S."/>
            <person name="Lapidus A."/>
            <person name="Cheng J.F."/>
            <person name="Goodwin L."/>
            <person name="Pitluck S."/>
            <person name="Peters L."/>
            <person name="Ovchinnikova G."/>
            <person name="Teshima H."/>
            <person name="Detter J.C."/>
            <person name="Han C.S."/>
            <person name="Tapia R."/>
            <person name="Land M.L."/>
            <person name="Hauser L."/>
            <person name="Kyrpides N.C."/>
            <person name="Ivanova N.N."/>
            <person name="Pagani I."/>
            <person name="Huntmann M."/>
            <person name="Wei C.L."/>
            <person name="Davenport K.W."/>
            <person name="Daligault H."/>
            <person name="Chain P.S."/>
            <person name="Chen A."/>
            <person name="Mavromatis K."/>
            <person name="Markowitz V."/>
            <person name="Szeto E."/>
            <person name="Mikhailova N."/>
            <person name="Pati A."/>
            <person name="Wagner M."/>
            <person name="Woyke T."/>
            <person name="Ollivier B."/>
            <person name="Klenk H.P."/>
            <person name="Spring S."/>
            <person name="Loy A."/>
        </authorList>
    </citation>
    <scope>NUCLEOTIDE SEQUENCE [LARGE SCALE GENOMIC DNA]</scope>
    <source>
        <strain evidence="2">DSM 22704 / JCM 16185 / SJ4</strain>
    </source>
</reference>
<dbReference type="InterPro" id="IPR012347">
    <property type="entry name" value="Ferritin-like"/>
</dbReference>
<proteinExistence type="predicted"/>
<name>I4D6K1_DESAJ</name>
<dbReference type="InterPro" id="IPR021617">
    <property type="entry name" value="DUF3231"/>
</dbReference>
<dbReference type="Pfam" id="PF11553">
    <property type="entry name" value="DUF3231"/>
    <property type="match status" value="1"/>
</dbReference>
<dbReference type="EMBL" id="CP003639">
    <property type="protein sequence ID" value="AFM41425.1"/>
    <property type="molecule type" value="Genomic_DNA"/>
</dbReference>
<dbReference type="Gene3D" id="1.20.1260.10">
    <property type="match status" value="1"/>
</dbReference>
<accession>I4D6K1</accession>
<dbReference type="eggNOG" id="COG5577">
    <property type="taxonomic scope" value="Bacteria"/>
</dbReference>
<organism evidence="1 2">
    <name type="scientific">Desulfosporosinus acidiphilus (strain DSM 22704 / JCM 16185 / SJ4)</name>
    <dbReference type="NCBI Taxonomy" id="646529"/>
    <lineage>
        <taxon>Bacteria</taxon>
        <taxon>Bacillati</taxon>
        <taxon>Bacillota</taxon>
        <taxon>Clostridia</taxon>
        <taxon>Eubacteriales</taxon>
        <taxon>Desulfitobacteriaceae</taxon>
        <taxon>Desulfosporosinus</taxon>
    </lineage>
</organism>
<dbReference type="Proteomes" id="UP000002892">
    <property type="component" value="Chromosome"/>
</dbReference>
<dbReference type="RefSeq" id="WP_014827424.1">
    <property type="nucleotide sequence ID" value="NC_018068.1"/>
</dbReference>
<protein>
    <recommendedName>
        <fullName evidence="3">DUF3231 family protein</fullName>
    </recommendedName>
</protein>
<dbReference type="OrthoDB" id="1807877at2"/>
<gene>
    <name evidence="1" type="ordered locus">Desaci_2479</name>
</gene>
<evidence type="ECO:0000313" key="1">
    <source>
        <dbReference type="EMBL" id="AFM41425.1"/>
    </source>
</evidence>
<evidence type="ECO:0000313" key="2">
    <source>
        <dbReference type="Proteomes" id="UP000002892"/>
    </source>
</evidence>